<comment type="catalytic activity">
    <reaction evidence="8">
        <text>(S)-malate + ATP + CoA = (S)-malyl-CoA + ADP + phosphate</text>
        <dbReference type="Rhea" id="RHEA:26193"/>
        <dbReference type="ChEBI" id="CHEBI:15589"/>
        <dbReference type="ChEBI" id="CHEBI:30616"/>
        <dbReference type="ChEBI" id="CHEBI:43474"/>
        <dbReference type="ChEBI" id="CHEBI:57287"/>
        <dbReference type="ChEBI" id="CHEBI:57317"/>
        <dbReference type="ChEBI" id="CHEBI:456216"/>
        <dbReference type="EC" id="6.2.1.9"/>
    </reaction>
</comment>
<keyword evidence="2 10" id="KW-0816">Tricarboxylic acid cycle</keyword>
<dbReference type="GO" id="GO:0004776">
    <property type="term" value="F:succinate-CoA ligase (GDP-forming) activity"/>
    <property type="evidence" value="ECO:0007669"/>
    <property type="project" value="RHEA"/>
</dbReference>
<name>A0A3P3DNP5_9RHOB</name>
<dbReference type="GO" id="GO:0005829">
    <property type="term" value="C:cytosol"/>
    <property type="evidence" value="ECO:0007669"/>
    <property type="project" value="TreeGrafter"/>
</dbReference>
<sequence>MNIHEYQAKALLRTYGVPVSDGRIVLKAEDAKALADEMGGPLWVVKSQIHAGGRGKGKFVEPEAGEKGGVRLAFSAEDAALFTGQMLGRTLVTHQTGPAGKQVNRIYLEAGSDISRELYLALLVDRQTSRVSFVVSTEGGMDIEEVAAHTPEKIVSFSVDPATGIQPFHGRTVAFALGLEGKAIKQCGDLINKLYKFFIEKDAEMVEINPLIVTTDGDLKALDAKVGFDNNALYRQPEIAALRDETEEDSKELEASKYDLNYIALDGEIGCMVNGAGLAMATMDIIKLYGAEPANFLDVGGGATKEKVTEAFKIITSDPNVKGILVNIFGGIMRCDIIAEGILAAVNAVGLQVPLVVRLEGTNVELGKKIIAESGLNVIAADNLSDAAQKIVKAVKG</sequence>
<comment type="catalytic activity">
    <reaction evidence="10">
        <text>succinate + ATP + CoA = succinyl-CoA + ADP + phosphate</text>
        <dbReference type="Rhea" id="RHEA:17661"/>
        <dbReference type="ChEBI" id="CHEBI:30031"/>
        <dbReference type="ChEBI" id="CHEBI:30616"/>
        <dbReference type="ChEBI" id="CHEBI:43474"/>
        <dbReference type="ChEBI" id="CHEBI:57287"/>
        <dbReference type="ChEBI" id="CHEBI:57292"/>
        <dbReference type="ChEBI" id="CHEBI:456216"/>
        <dbReference type="EC" id="6.2.1.5"/>
    </reaction>
</comment>
<dbReference type="GO" id="GO:0004775">
    <property type="term" value="F:succinate-CoA ligase (ADP-forming) activity"/>
    <property type="evidence" value="ECO:0007669"/>
    <property type="project" value="UniProtKB-UniRule"/>
</dbReference>
<dbReference type="FunFam" id="3.30.1490.20:FF:000002">
    <property type="entry name" value="Succinate--CoA ligase [ADP-forming] subunit beta"/>
    <property type="match status" value="1"/>
</dbReference>
<dbReference type="NCBIfam" id="NF001913">
    <property type="entry name" value="PRK00696.1"/>
    <property type="match status" value="1"/>
</dbReference>
<dbReference type="AlphaFoldDB" id="A0A3P3DNP5"/>
<evidence type="ECO:0000256" key="5">
    <source>
        <dbReference type="ARBA" id="ARBA00022741"/>
    </source>
</evidence>
<dbReference type="EMBL" id="RRAZ01000009">
    <property type="protein sequence ID" value="RRH75863.1"/>
    <property type="molecule type" value="Genomic_DNA"/>
</dbReference>
<evidence type="ECO:0000256" key="6">
    <source>
        <dbReference type="ARBA" id="ARBA00022840"/>
    </source>
</evidence>
<dbReference type="Gene3D" id="3.30.1490.20">
    <property type="entry name" value="ATP-grasp fold, A domain"/>
    <property type="match status" value="1"/>
</dbReference>
<keyword evidence="3 10" id="KW-0436">Ligase</keyword>
<feature type="binding site" evidence="10">
    <location>
        <begin position="53"/>
        <end position="55"/>
    </location>
    <ligand>
        <name>ATP</name>
        <dbReference type="ChEBI" id="CHEBI:30616"/>
    </ligand>
</feature>
<feature type="binding site" evidence="10">
    <location>
        <position position="112"/>
    </location>
    <ligand>
        <name>ATP</name>
        <dbReference type="ChEBI" id="CHEBI:30616"/>
    </ligand>
</feature>
<dbReference type="InterPro" id="IPR011761">
    <property type="entry name" value="ATP-grasp"/>
</dbReference>
<dbReference type="GO" id="GO:0042709">
    <property type="term" value="C:succinate-CoA ligase complex"/>
    <property type="evidence" value="ECO:0007669"/>
    <property type="project" value="UniProtKB-ARBA"/>
</dbReference>
<keyword evidence="7 10" id="KW-0460">Magnesium</keyword>
<evidence type="ECO:0000256" key="10">
    <source>
        <dbReference type="HAMAP-Rule" id="MF_00558"/>
    </source>
</evidence>
<feature type="binding site" evidence="10">
    <location>
        <position position="209"/>
    </location>
    <ligand>
        <name>Mg(2+)</name>
        <dbReference type="ChEBI" id="CHEBI:18420"/>
    </ligand>
</feature>
<dbReference type="Gene3D" id="3.30.470.20">
    <property type="entry name" value="ATP-grasp fold, B domain"/>
    <property type="match status" value="1"/>
</dbReference>
<comment type="subunit">
    <text evidence="10">Heterotetramer of two alpha and two beta subunits.</text>
</comment>
<evidence type="ECO:0000256" key="7">
    <source>
        <dbReference type="ARBA" id="ARBA00022842"/>
    </source>
</evidence>
<feature type="domain" description="ATP-grasp" evidence="11">
    <location>
        <begin position="9"/>
        <end position="55"/>
    </location>
</feature>
<dbReference type="Pfam" id="PF08442">
    <property type="entry name" value="ATP-grasp_2"/>
    <property type="match status" value="1"/>
</dbReference>
<dbReference type="Proteomes" id="UP000282125">
    <property type="component" value="Unassembled WGS sequence"/>
</dbReference>
<dbReference type="PIRSF" id="PIRSF001554">
    <property type="entry name" value="SucCS_beta"/>
    <property type="match status" value="1"/>
</dbReference>
<dbReference type="InterPro" id="IPR013650">
    <property type="entry name" value="ATP-grasp_succ-CoA_synth-type"/>
</dbReference>
<comment type="similarity">
    <text evidence="1 10">Belongs to the succinate/malate CoA ligase beta subunit family.</text>
</comment>
<feature type="binding site" evidence="10">
    <location>
        <position position="117"/>
    </location>
    <ligand>
        <name>ATP</name>
        <dbReference type="ChEBI" id="CHEBI:30616"/>
    </ligand>
</feature>
<organism evidence="12 13">
    <name type="scientific">Falsigemmobacter faecalis</name>
    <dbReference type="NCBI Taxonomy" id="2488730"/>
    <lineage>
        <taxon>Bacteria</taxon>
        <taxon>Pseudomonadati</taxon>
        <taxon>Pseudomonadota</taxon>
        <taxon>Alphaproteobacteria</taxon>
        <taxon>Rhodobacterales</taxon>
        <taxon>Paracoccaceae</taxon>
        <taxon>Falsigemmobacter</taxon>
    </lineage>
</organism>
<dbReference type="SUPFAM" id="SSF52210">
    <property type="entry name" value="Succinyl-CoA synthetase domains"/>
    <property type="match status" value="1"/>
</dbReference>
<gene>
    <name evidence="10" type="primary">sucC</name>
    <name evidence="12" type="ORF">EG244_08040</name>
</gene>
<evidence type="ECO:0000259" key="11">
    <source>
        <dbReference type="PROSITE" id="PS50975"/>
    </source>
</evidence>
<dbReference type="HAMAP" id="MF_00558">
    <property type="entry name" value="Succ_CoA_beta"/>
    <property type="match status" value="1"/>
</dbReference>
<dbReference type="UniPathway" id="UPA00223">
    <property type="reaction ID" value="UER00999"/>
</dbReference>
<feature type="binding site" evidence="10">
    <location>
        <position position="223"/>
    </location>
    <ligand>
        <name>Mg(2+)</name>
        <dbReference type="ChEBI" id="CHEBI:18420"/>
    </ligand>
</feature>
<comment type="cofactor">
    <cofactor evidence="10">
        <name>Mg(2+)</name>
        <dbReference type="ChEBI" id="CHEBI:18420"/>
    </cofactor>
    <text evidence="10">Binds 1 Mg(2+) ion per subunit.</text>
</comment>
<keyword evidence="13" id="KW-1185">Reference proteome</keyword>
<comment type="catalytic activity">
    <reaction evidence="10">
        <text>GTP + succinate + CoA = succinyl-CoA + GDP + phosphate</text>
        <dbReference type="Rhea" id="RHEA:22120"/>
        <dbReference type="ChEBI" id="CHEBI:30031"/>
        <dbReference type="ChEBI" id="CHEBI:37565"/>
        <dbReference type="ChEBI" id="CHEBI:43474"/>
        <dbReference type="ChEBI" id="CHEBI:57287"/>
        <dbReference type="ChEBI" id="CHEBI:57292"/>
        <dbReference type="ChEBI" id="CHEBI:58189"/>
    </reaction>
</comment>
<evidence type="ECO:0000256" key="8">
    <source>
        <dbReference type="ARBA" id="ARBA00052241"/>
    </source>
</evidence>
<dbReference type="SUPFAM" id="SSF56059">
    <property type="entry name" value="Glutathione synthetase ATP-binding domain-like"/>
    <property type="match status" value="1"/>
</dbReference>
<dbReference type="InterPro" id="IPR005811">
    <property type="entry name" value="SUCC_ACL_C"/>
</dbReference>
<accession>A0A3P3DNP5</accession>
<dbReference type="GO" id="GO:0005524">
    <property type="term" value="F:ATP binding"/>
    <property type="evidence" value="ECO:0007669"/>
    <property type="project" value="UniProtKB-UniRule"/>
</dbReference>
<evidence type="ECO:0000313" key="12">
    <source>
        <dbReference type="EMBL" id="RRH75863.1"/>
    </source>
</evidence>
<keyword evidence="5 10" id="KW-0547">Nucleotide-binding</keyword>
<dbReference type="GO" id="GO:0006104">
    <property type="term" value="P:succinyl-CoA metabolic process"/>
    <property type="evidence" value="ECO:0007669"/>
    <property type="project" value="TreeGrafter"/>
</dbReference>
<comment type="function">
    <text evidence="10">Succinyl-CoA synthetase functions in the citric acid cycle (TCA), coupling the hydrolysis of succinyl-CoA to the synthesis of either ATP or GTP and thus represents the only step of substrate-level phosphorylation in the TCA. The beta subunit provides nucleotide specificity of the enzyme and binds the substrate succinate, while the binding sites for coenzyme A and phosphate are found in the alpha subunit.</text>
</comment>
<feature type="binding site" evidence="10">
    <location>
        <position position="274"/>
    </location>
    <ligand>
        <name>substrate</name>
        <note>ligand shared with subunit alpha</note>
    </ligand>
</feature>
<evidence type="ECO:0000256" key="2">
    <source>
        <dbReference type="ARBA" id="ARBA00022532"/>
    </source>
</evidence>
<dbReference type="FunFam" id="3.30.470.20:FF:000002">
    <property type="entry name" value="Succinate--CoA ligase [ADP-forming] subunit beta"/>
    <property type="match status" value="1"/>
</dbReference>
<feature type="binding site" evidence="10">
    <location>
        <position position="109"/>
    </location>
    <ligand>
        <name>ATP</name>
        <dbReference type="ChEBI" id="CHEBI:30616"/>
    </ligand>
</feature>
<dbReference type="FunFam" id="3.40.50.261:FF:000001">
    <property type="entry name" value="Succinate--CoA ligase [ADP-forming] subunit beta"/>
    <property type="match status" value="1"/>
</dbReference>
<dbReference type="GO" id="GO:0000287">
    <property type="term" value="F:magnesium ion binding"/>
    <property type="evidence" value="ECO:0007669"/>
    <property type="project" value="UniProtKB-UniRule"/>
</dbReference>
<dbReference type="InterPro" id="IPR005809">
    <property type="entry name" value="Succ_CoA_ligase-like_bsu"/>
</dbReference>
<dbReference type="PANTHER" id="PTHR11815">
    <property type="entry name" value="SUCCINYL-COA SYNTHETASE BETA CHAIN"/>
    <property type="match status" value="1"/>
</dbReference>
<dbReference type="InterPro" id="IPR016102">
    <property type="entry name" value="Succinyl-CoA_synth-like"/>
</dbReference>
<keyword evidence="4 10" id="KW-0479">Metal-binding</keyword>
<evidence type="ECO:0000256" key="4">
    <source>
        <dbReference type="ARBA" id="ARBA00022723"/>
    </source>
</evidence>
<evidence type="ECO:0000256" key="9">
    <source>
        <dbReference type="ARBA" id="ARBA00060690"/>
    </source>
</evidence>
<proteinExistence type="inferred from homology"/>
<dbReference type="NCBIfam" id="TIGR01016">
    <property type="entry name" value="sucCoAbeta"/>
    <property type="match status" value="1"/>
</dbReference>
<evidence type="ECO:0000256" key="1">
    <source>
        <dbReference type="ARBA" id="ARBA00009182"/>
    </source>
</evidence>
<evidence type="ECO:0000313" key="13">
    <source>
        <dbReference type="Proteomes" id="UP000282125"/>
    </source>
</evidence>
<keyword evidence="6 10" id="KW-0067">ATP-binding</keyword>
<feature type="binding site" evidence="10">
    <location>
        <position position="46"/>
    </location>
    <ligand>
        <name>ATP</name>
        <dbReference type="ChEBI" id="CHEBI:30616"/>
    </ligand>
</feature>
<protein>
    <recommendedName>
        <fullName evidence="10">Succinate--CoA ligase [ADP-forming] subunit beta</fullName>
        <ecNumber evidence="10">6.2.1.5</ecNumber>
    </recommendedName>
    <alternativeName>
        <fullName evidence="10">Succinyl-CoA synthetase subunit beta</fullName>
        <shortName evidence="10">SCS-beta</shortName>
    </alternativeName>
</protein>
<dbReference type="PROSITE" id="PS01217">
    <property type="entry name" value="SUCCINYL_COA_LIG_3"/>
    <property type="match status" value="1"/>
</dbReference>
<comment type="caution">
    <text evidence="12">The sequence shown here is derived from an EMBL/GenBank/DDBJ whole genome shotgun (WGS) entry which is preliminary data.</text>
</comment>
<evidence type="ECO:0000256" key="3">
    <source>
        <dbReference type="ARBA" id="ARBA00022598"/>
    </source>
</evidence>
<comment type="pathway">
    <text evidence="10">Carbohydrate metabolism; tricarboxylic acid cycle; succinate from succinyl-CoA (ligase route): step 1/1.</text>
</comment>
<dbReference type="InterPro" id="IPR013815">
    <property type="entry name" value="ATP_grasp_subdomain_1"/>
</dbReference>
<dbReference type="InterPro" id="IPR017866">
    <property type="entry name" value="Succ-CoA_synthase_bsu_CS"/>
</dbReference>
<dbReference type="Gene3D" id="3.40.50.261">
    <property type="entry name" value="Succinyl-CoA synthetase domains"/>
    <property type="match status" value="1"/>
</dbReference>
<dbReference type="PROSITE" id="PS50975">
    <property type="entry name" value="ATP_GRASP"/>
    <property type="match status" value="1"/>
</dbReference>
<dbReference type="EC" id="6.2.1.5" evidence="10"/>
<dbReference type="Pfam" id="PF00549">
    <property type="entry name" value="Ligase_CoA"/>
    <property type="match status" value="1"/>
</dbReference>
<dbReference type="RefSeq" id="WP_124964487.1">
    <property type="nucleotide sequence ID" value="NZ_RRAZ01000009.1"/>
</dbReference>
<dbReference type="OrthoDB" id="9802602at2"/>
<dbReference type="GO" id="GO:0050074">
    <property type="term" value="F:malate-CoA ligase activity"/>
    <property type="evidence" value="ECO:0007669"/>
    <property type="project" value="UniProtKB-EC"/>
</dbReference>
<dbReference type="PANTHER" id="PTHR11815:SF10">
    <property type="entry name" value="SUCCINATE--COA LIGASE [GDP-FORMING] SUBUNIT BETA, MITOCHONDRIAL"/>
    <property type="match status" value="1"/>
</dbReference>
<comment type="pathway">
    <text evidence="9">One-carbon metabolism; formaldehyde assimilation via serine pathway.</text>
</comment>
<reference evidence="12 13" key="1">
    <citation type="submission" date="2018-11" db="EMBL/GenBank/DDBJ databases">
        <title>Gemmobacter sp. nov., YIM 102744-1 draft genome.</title>
        <authorList>
            <person name="Li G."/>
            <person name="Jiang Y."/>
        </authorList>
    </citation>
    <scope>NUCLEOTIDE SEQUENCE [LARGE SCALE GENOMIC DNA]</scope>
    <source>
        <strain evidence="12 13">YIM 102744-1</strain>
    </source>
</reference>
<dbReference type="GO" id="GO:0006099">
    <property type="term" value="P:tricarboxylic acid cycle"/>
    <property type="evidence" value="ECO:0007669"/>
    <property type="project" value="UniProtKB-UniRule"/>
</dbReference>
<feature type="binding site" evidence="10">
    <location>
        <begin position="331"/>
        <end position="333"/>
    </location>
    <ligand>
        <name>substrate</name>
        <note>ligand shared with subunit alpha</note>
    </ligand>
</feature>